<sequence>MSDDDLEALEQSIATEYDGWLCGAFFRGMRTEGWNRWRCTKPNGHPGRHWCEYDSEPES</sequence>
<evidence type="ECO:0000313" key="1">
    <source>
        <dbReference type="EMBL" id="TKG67034.1"/>
    </source>
</evidence>
<dbReference type="Proteomes" id="UP000309992">
    <property type="component" value="Unassembled WGS sequence"/>
</dbReference>
<gene>
    <name evidence="1" type="ORF">FCN18_24315</name>
</gene>
<accession>A0ABY2S0S2</accession>
<organism evidence="1 2">
    <name type="scientific">Prauserella endophytica</name>
    <dbReference type="NCBI Taxonomy" id="1592324"/>
    <lineage>
        <taxon>Bacteria</taxon>
        <taxon>Bacillati</taxon>
        <taxon>Actinomycetota</taxon>
        <taxon>Actinomycetes</taxon>
        <taxon>Pseudonocardiales</taxon>
        <taxon>Pseudonocardiaceae</taxon>
        <taxon>Prauserella</taxon>
        <taxon>Prauserella coralliicola group</taxon>
    </lineage>
</organism>
<name>A0ABY2S0S2_9PSEU</name>
<dbReference type="EMBL" id="SWMS01000014">
    <property type="protein sequence ID" value="TKG67034.1"/>
    <property type="molecule type" value="Genomic_DNA"/>
</dbReference>
<protein>
    <submittedName>
        <fullName evidence="1">Uncharacterized protein</fullName>
    </submittedName>
</protein>
<dbReference type="RefSeq" id="WP_137096166.1">
    <property type="nucleotide sequence ID" value="NZ_SWMS01000014.1"/>
</dbReference>
<comment type="caution">
    <text evidence="1">The sequence shown here is derived from an EMBL/GenBank/DDBJ whole genome shotgun (WGS) entry which is preliminary data.</text>
</comment>
<proteinExistence type="predicted"/>
<reference evidence="1 2" key="1">
    <citation type="journal article" date="2015" name="Antonie Van Leeuwenhoek">
        <title>Prauserella endophytica sp. nov., an endophytic actinobacterium isolated from Tamarix taklamakanensis.</title>
        <authorList>
            <person name="Liu J.M."/>
            <person name="Habden X."/>
            <person name="Guo L."/>
            <person name="Tuo L."/>
            <person name="Jiang Z.K."/>
            <person name="Liu S.W."/>
            <person name="Liu X.F."/>
            <person name="Chen L."/>
            <person name="Li R.F."/>
            <person name="Zhang Y.Q."/>
            <person name="Sun C.H."/>
        </authorList>
    </citation>
    <scope>NUCLEOTIDE SEQUENCE [LARGE SCALE GENOMIC DNA]</scope>
    <source>
        <strain evidence="1 2">CGMCC 4.7182</strain>
    </source>
</reference>
<keyword evidence="2" id="KW-1185">Reference proteome</keyword>
<evidence type="ECO:0000313" key="2">
    <source>
        <dbReference type="Proteomes" id="UP000309992"/>
    </source>
</evidence>